<dbReference type="Proteomes" id="UP001220964">
    <property type="component" value="Unassembled WGS sequence"/>
</dbReference>
<feature type="signal peptide" evidence="2">
    <location>
        <begin position="1"/>
        <end position="23"/>
    </location>
</feature>
<evidence type="ECO:0000313" key="3">
    <source>
        <dbReference type="EMBL" id="MDF0601380.1"/>
    </source>
</evidence>
<dbReference type="InterPro" id="IPR042100">
    <property type="entry name" value="Bug_dom1"/>
</dbReference>
<dbReference type="SUPFAM" id="SSF53850">
    <property type="entry name" value="Periplasmic binding protein-like II"/>
    <property type="match status" value="1"/>
</dbReference>
<dbReference type="Pfam" id="PF03401">
    <property type="entry name" value="TctC"/>
    <property type="match status" value="1"/>
</dbReference>
<comment type="similarity">
    <text evidence="1">Belongs to the UPF0065 (bug) family.</text>
</comment>
<evidence type="ECO:0000313" key="4">
    <source>
        <dbReference type="Proteomes" id="UP001220964"/>
    </source>
</evidence>
<evidence type="ECO:0000256" key="1">
    <source>
        <dbReference type="ARBA" id="ARBA00006987"/>
    </source>
</evidence>
<dbReference type="PANTHER" id="PTHR42928:SF5">
    <property type="entry name" value="BLR1237 PROTEIN"/>
    <property type="match status" value="1"/>
</dbReference>
<organism evidence="3 4">
    <name type="scientific">Psychromarinibacter sediminicola</name>
    <dbReference type="NCBI Taxonomy" id="3033385"/>
    <lineage>
        <taxon>Bacteria</taxon>
        <taxon>Pseudomonadati</taxon>
        <taxon>Pseudomonadota</taxon>
        <taxon>Alphaproteobacteria</taxon>
        <taxon>Rhodobacterales</taxon>
        <taxon>Paracoccaceae</taxon>
        <taxon>Psychromarinibacter</taxon>
    </lineage>
</organism>
<keyword evidence="2" id="KW-0732">Signal</keyword>
<proteinExistence type="inferred from homology"/>
<feature type="chain" id="PRO_5042116226" evidence="2">
    <location>
        <begin position="24"/>
        <end position="317"/>
    </location>
</feature>
<dbReference type="InterPro" id="IPR005064">
    <property type="entry name" value="BUG"/>
</dbReference>
<protein>
    <submittedName>
        <fullName evidence="3">Tripartite tricarboxylate transporter substrate binding protein</fullName>
    </submittedName>
</protein>
<dbReference type="RefSeq" id="WP_275567521.1">
    <property type="nucleotide sequence ID" value="NZ_JARGYC010000026.1"/>
</dbReference>
<gene>
    <name evidence="3" type="ORF">P1J78_11610</name>
</gene>
<dbReference type="PANTHER" id="PTHR42928">
    <property type="entry name" value="TRICARBOXYLATE-BINDING PROTEIN"/>
    <property type="match status" value="1"/>
</dbReference>
<comment type="caution">
    <text evidence="3">The sequence shown here is derived from an EMBL/GenBank/DDBJ whole genome shotgun (WGS) entry which is preliminary data.</text>
</comment>
<dbReference type="AlphaFoldDB" id="A0AAE3NUU1"/>
<accession>A0AAE3NUU1</accession>
<dbReference type="EMBL" id="JARGYC010000026">
    <property type="protein sequence ID" value="MDF0601380.1"/>
    <property type="molecule type" value="Genomic_DNA"/>
</dbReference>
<sequence>MANLKTCVFSLCMVALTPTVAVAAECPEGYPDGPITFRVGYGAGGGTDAVARKVASLIEEQAGWTVVVENRPGASGGVMATELMREDADGSIVGVASNTTLAINPWDNPDTVYTYEDFRYMGTGMLLNYGLVALKDKPYDTLEEFIAAVEEMGRGTVSVGAASHEIAVRAIADHFGVNLVPIPGKGSAAALQEALGGHVDATVQSTQHVPQIKAGKMVQLATLTDTRAVYAPDVPTLKEEGLDVSIEGHIFFMLPKDTPDDIHACLSETLAEATSSEAYGEFMAKLETEAMNMGPDGTRDWLEEASAFYKESLSGEQ</sequence>
<dbReference type="Gene3D" id="3.40.190.10">
    <property type="entry name" value="Periplasmic binding protein-like II"/>
    <property type="match status" value="1"/>
</dbReference>
<evidence type="ECO:0000256" key="2">
    <source>
        <dbReference type="SAM" id="SignalP"/>
    </source>
</evidence>
<keyword evidence="4" id="KW-1185">Reference proteome</keyword>
<reference evidence="3" key="1">
    <citation type="submission" date="2023-03" db="EMBL/GenBank/DDBJ databases">
        <title>Multiphase analysis and comparison of six strains from genera Psychromarinibacter, Lutimaribacter, and Maritimibacter, including a novel species: Psychromarinibacter sediminicola sp. nov.</title>
        <authorList>
            <person name="Wang Y.-H."/>
            <person name="Ye M.-Q."/>
            <person name="Du Z.-J."/>
        </authorList>
    </citation>
    <scope>NUCLEOTIDE SEQUENCE</scope>
    <source>
        <strain evidence="3">C21-152</strain>
    </source>
</reference>
<dbReference type="CDD" id="cd07012">
    <property type="entry name" value="PBP2_Bug_TTT"/>
    <property type="match status" value="1"/>
</dbReference>
<dbReference type="PIRSF" id="PIRSF017082">
    <property type="entry name" value="YflP"/>
    <property type="match status" value="1"/>
</dbReference>
<dbReference type="Gene3D" id="3.40.190.150">
    <property type="entry name" value="Bordetella uptake gene, domain 1"/>
    <property type="match status" value="1"/>
</dbReference>
<name>A0AAE3NUU1_9RHOB</name>